<dbReference type="PIRSF" id="PIRSF026534">
    <property type="entry name" value="Endo_alpha-L-arabinosidase"/>
    <property type="match status" value="1"/>
</dbReference>
<dbReference type="CDD" id="cd18831">
    <property type="entry name" value="GH43_AnAbnA-like"/>
    <property type="match status" value="1"/>
</dbReference>
<evidence type="ECO:0000256" key="7">
    <source>
        <dbReference type="PIRSR" id="PIRSR606710-2"/>
    </source>
</evidence>
<sequence>MGRPQQITSIFSSPPAQRKTVAKALWCLLSLPLVAATAIGGYAAPGPCSGICTNAHDPSINRRSDGTYFRFSTGNKISVHTAPDITGPWQYKGSAIPNGSTINLKGKDDLCAPDVQKLGDWYYLYYSVSSFGSQNSAIGVARSRSMDVGTWEDGGAVITSDPSKPLNAIDPNLTHVGNEIYLNFGSSWQDIYQVHLRNPPVLPSVDPYQIGFTSDREVVEGSFIFQHGNYYYLFMSKGSCCGYDKKRPAPGKEYRILACRSSNATGSFVDKTEWTHGPILCYHYVDTTIGYADGQKRFGWNKINFSSGWPVV</sequence>
<accession>A0A8J5I779</accession>
<dbReference type="AlphaFoldDB" id="A0A8J5I779"/>
<comment type="catalytic activity">
    <reaction evidence="1">
        <text>Endohydrolysis of (1-&gt;5)-alpha-arabinofuranosidic linkages in (1-&gt;5)-arabinans.</text>
        <dbReference type="EC" id="3.2.1.99"/>
    </reaction>
</comment>
<protein>
    <recommendedName>
        <fullName evidence="2">arabinan endo-1,5-alpha-L-arabinosidase</fullName>
        <ecNumber evidence="2">3.2.1.99</ecNumber>
    </recommendedName>
    <alternativeName>
        <fullName evidence="5">Endo-1,5-alpha-L-arabinanase A</fullName>
    </alternativeName>
</protein>
<comment type="caution">
    <text evidence="9">The sequence shown here is derived from an EMBL/GenBank/DDBJ whole genome shotgun (WGS) entry which is preliminary data.</text>
</comment>
<dbReference type="InterPro" id="IPR016840">
    <property type="entry name" value="Glyco_hydro_43_endo_a_Ara-ase"/>
</dbReference>
<feature type="signal peptide" evidence="8">
    <location>
        <begin position="1"/>
        <end position="36"/>
    </location>
</feature>
<evidence type="ECO:0000256" key="8">
    <source>
        <dbReference type="SAM" id="SignalP"/>
    </source>
</evidence>
<dbReference type="InterPro" id="IPR006710">
    <property type="entry name" value="Glyco_hydro_43"/>
</dbReference>
<dbReference type="InterPro" id="IPR050727">
    <property type="entry name" value="GH43_arabinanases"/>
</dbReference>
<feature type="chain" id="PRO_5035227866" description="arabinan endo-1,5-alpha-L-arabinosidase" evidence="8">
    <location>
        <begin position="37"/>
        <end position="312"/>
    </location>
</feature>
<evidence type="ECO:0000256" key="4">
    <source>
        <dbReference type="ARBA" id="ARBA00023295"/>
    </source>
</evidence>
<feature type="site" description="Important for catalytic activity, responsible for pKa modulation of the active site Glu and correct orientation of both the proton donor and substrate" evidence="7">
    <location>
        <position position="170"/>
    </location>
</feature>
<reference evidence="9" key="1">
    <citation type="submission" date="2021-01" db="EMBL/GenBank/DDBJ databases">
        <title>Phytophthora aleatoria, a newly-described species from Pinus radiata is distinct from Phytophthora cactorum isolates based on comparative genomics.</title>
        <authorList>
            <person name="Mcdougal R."/>
            <person name="Panda P."/>
            <person name="Williams N."/>
            <person name="Studholme D.J."/>
        </authorList>
    </citation>
    <scope>NUCLEOTIDE SEQUENCE</scope>
    <source>
        <strain evidence="9">NZFS 4037</strain>
    </source>
</reference>
<gene>
    <name evidence="9" type="ORF">JG688_00014814</name>
</gene>
<feature type="active site" description="Proton donor" evidence="6">
    <location>
        <position position="220"/>
    </location>
</feature>
<dbReference type="EMBL" id="JAENGY010001474">
    <property type="protein sequence ID" value="KAG6949025.1"/>
    <property type="molecule type" value="Genomic_DNA"/>
</dbReference>
<dbReference type="GO" id="GO:0005975">
    <property type="term" value="P:carbohydrate metabolic process"/>
    <property type="evidence" value="ECO:0007669"/>
    <property type="project" value="InterPro"/>
</dbReference>
<organism evidence="9 10">
    <name type="scientific">Phytophthora aleatoria</name>
    <dbReference type="NCBI Taxonomy" id="2496075"/>
    <lineage>
        <taxon>Eukaryota</taxon>
        <taxon>Sar</taxon>
        <taxon>Stramenopiles</taxon>
        <taxon>Oomycota</taxon>
        <taxon>Peronosporomycetes</taxon>
        <taxon>Peronosporales</taxon>
        <taxon>Peronosporaceae</taxon>
        <taxon>Phytophthora</taxon>
    </lineage>
</organism>
<keyword evidence="4" id="KW-0326">Glycosidase</keyword>
<dbReference type="Pfam" id="PF04616">
    <property type="entry name" value="Glyco_hydro_43"/>
    <property type="match status" value="1"/>
</dbReference>
<evidence type="ECO:0000256" key="3">
    <source>
        <dbReference type="ARBA" id="ARBA00022801"/>
    </source>
</evidence>
<dbReference type="PANTHER" id="PTHR43301:SF3">
    <property type="entry name" value="ARABINAN ENDO-1,5-ALPHA-L-ARABINOSIDASE A-RELATED"/>
    <property type="match status" value="1"/>
</dbReference>
<evidence type="ECO:0000256" key="2">
    <source>
        <dbReference type="ARBA" id="ARBA00012586"/>
    </source>
</evidence>
<evidence type="ECO:0000256" key="6">
    <source>
        <dbReference type="PIRSR" id="PIRSR606710-1"/>
    </source>
</evidence>
<proteinExistence type="predicted"/>
<feature type="active site" description="Proton acceptor" evidence="6">
    <location>
        <position position="57"/>
    </location>
</feature>
<evidence type="ECO:0000313" key="9">
    <source>
        <dbReference type="EMBL" id="KAG6949025.1"/>
    </source>
</evidence>
<name>A0A8J5I779_9STRA</name>
<keyword evidence="3" id="KW-0378">Hydrolase</keyword>
<evidence type="ECO:0000256" key="5">
    <source>
        <dbReference type="ARBA" id="ARBA00042202"/>
    </source>
</evidence>
<evidence type="ECO:0000313" key="10">
    <source>
        <dbReference type="Proteomes" id="UP000709295"/>
    </source>
</evidence>
<dbReference type="EC" id="3.2.1.99" evidence="2"/>
<dbReference type="PANTHER" id="PTHR43301">
    <property type="entry name" value="ARABINAN ENDO-1,5-ALPHA-L-ARABINOSIDASE"/>
    <property type="match status" value="1"/>
</dbReference>
<evidence type="ECO:0000256" key="1">
    <source>
        <dbReference type="ARBA" id="ARBA00000375"/>
    </source>
</evidence>
<keyword evidence="8" id="KW-0732">Signal</keyword>
<dbReference type="GO" id="GO:0004553">
    <property type="term" value="F:hydrolase activity, hydrolyzing O-glycosyl compounds"/>
    <property type="evidence" value="ECO:0007669"/>
    <property type="project" value="InterPro"/>
</dbReference>
<keyword evidence="10" id="KW-1185">Reference proteome</keyword>
<dbReference type="Proteomes" id="UP000709295">
    <property type="component" value="Unassembled WGS sequence"/>
</dbReference>